<evidence type="ECO:0000313" key="1">
    <source>
        <dbReference type="EMBL" id="WPC72432.1"/>
    </source>
</evidence>
<gene>
    <name evidence="1" type="ORF">R8Z52_09810</name>
</gene>
<accession>A0ABZ0Q7L5</accession>
<proteinExistence type="predicted"/>
<organism evidence="1 2">
    <name type="scientific">Vibrio porteresiae DSM 19223</name>
    <dbReference type="NCBI Taxonomy" id="1123496"/>
    <lineage>
        <taxon>Bacteria</taxon>
        <taxon>Pseudomonadati</taxon>
        <taxon>Pseudomonadota</taxon>
        <taxon>Gammaproteobacteria</taxon>
        <taxon>Vibrionales</taxon>
        <taxon>Vibrionaceae</taxon>
        <taxon>Vibrio</taxon>
    </lineage>
</organism>
<dbReference type="Proteomes" id="UP001304071">
    <property type="component" value="Chromosome 1"/>
</dbReference>
<dbReference type="EMBL" id="CP138203">
    <property type="protein sequence ID" value="WPC72432.1"/>
    <property type="molecule type" value="Genomic_DNA"/>
</dbReference>
<reference evidence="1 2" key="1">
    <citation type="submission" date="2023-11" db="EMBL/GenBank/DDBJ databases">
        <title>Plant-associative lifestyle of Vibrio porteresiae and its evolutionary dynamics.</title>
        <authorList>
            <person name="Rameshkumar N."/>
            <person name="Kirti K."/>
        </authorList>
    </citation>
    <scope>NUCLEOTIDE SEQUENCE [LARGE SCALE GENOMIC DNA]</scope>
    <source>
        <strain evidence="1 2">MSSRF30</strain>
    </source>
</reference>
<sequence>MDLYKAYRDAEEALNNQDYESAHKQYDWLFEHAEKIEPSYRGVRLSYGLAGWLEVAKHYPPAMERLLELQQLALQRYYQTSECKAFRDFARLSDYLEKQADVLKEFERVAQSDTSQAKDVFYWAYNDLVADKQWLTCAQYLDDEMISDKYDLTLLCFDNLKKRDESVVDSLTDEQQNESIRIRNEIITRDLVNLFHCLAAMPTENQLIEYKNKAKQDLTERELSQLLEQLEQIK</sequence>
<keyword evidence="2" id="KW-1185">Reference proteome</keyword>
<name>A0ABZ0Q7L5_9VIBR</name>
<dbReference type="RefSeq" id="WP_261896021.1">
    <property type="nucleotide sequence ID" value="NZ_AP024895.1"/>
</dbReference>
<protein>
    <submittedName>
        <fullName evidence="1">Uncharacterized protein</fullName>
    </submittedName>
</protein>
<evidence type="ECO:0000313" key="2">
    <source>
        <dbReference type="Proteomes" id="UP001304071"/>
    </source>
</evidence>